<feature type="domain" description="FAD-binding" evidence="7">
    <location>
        <begin position="25"/>
        <end position="372"/>
    </location>
</feature>
<dbReference type="EMBL" id="JAUKUA010000001">
    <property type="protein sequence ID" value="KAK0731677.1"/>
    <property type="molecule type" value="Genomic_DNA"/>
</dbReference>
<organism evidence="8 9">
    <name type="scientific">Lasiosphaeris hirsuta</name>
    <dbReference type="NCBI Taxonomy" id="260670"/>
    <lineage>
        <taxon>Eukaryota</taxon>
        <taxon>Fungi</taxon>
        <taxon>Dikarya</taxon>
        <taxon>Ascomycota</taxon>
        <taxon>Pezizomycotina</taxon>
        <taxon>Sordariomycetes</taxon>
        <taxon>Sordariomycetidae</taxon>
        <taxon>Sordariales</taxon>
        <taxon>Lasiosphaeriaceae</taxon>
        <taxon>Lasiosphaeris</taxon>
    </lineage>
</organism>
<accession>A0AA40EB24</accession>
<dbReference type="InterPro" id="IPR050493">
    <property type="entry name" value="FAD-dep_Monooxygenase_BioMet"/>
</dbReference>
<evidence type="ECO:0000313" key="9">
    <source>
        <dbReference type="Proteomes" id="UP001172102"/>
    </source>
</evidence>
<evidence type="ECO:0000256" key="1">
    <source>
        <dbReference type="ARBA" id="ARBA00007992"/>
    </source>
</evidence>
<dbReference type="Gene3D" id="2.40.400.10">
    <property type="entry name" value="Acetoacetate decarboxylase-like"/>
    <property type="match status" value="1"/>
</dbReference>
<feature type="region of interest" description="Disordered" evidence="6">
    <location>
        <begin position="1"/>
        <end position="21"/>
    </location>
</feature>
<keyword evidence="5" id="KW-0503">Monooxygenase</keyword>
<dbReference type="SUPFAM" id="SSF54373">
    <property type="entry name" value="FAD-linked reductases, C-terminal domain"/>
    <property type="match status" value="1"/>
</dbReference>
<dbReference type="PANTHER" id="PTHR13789">
    <property type="entry name" value="MONOOXYGENASE"/>
    <property type="match status" value="1"/>
</dbReference>
<name>A0AA40EB24_9PEZI</name>
<dbReference type="PANTHER" id="PTHR13789:SF261">
    <property type="entry name" value="HYDROXYLASE, PUTATIVE (AFU_ORTHOLOGUE AFUA_7G00590)-RELATED"/>
    <property type="match status" value="1"/>
</dbReference>
<keyword evidence="3" id="KW-0274">FAD</keyword>
<dbReference type="InterPro" id="IPR036188">
    <property type="entry name" value="FAD/NAD-bd_sf"/>
</dbReference>
<keyword evidence="2" id="KW-0285">Flavoprotein</keyword>
<evidence type="ECO:0000256" key="5">
    <source>
        <dbReference type="ARBA" id="ARBA00023033"/>
    </source>
</evidence>
<dbReference type="Pfam" id="PF01494">
    <property type="entry name" value="FAD_binding_3"/>
    <property type="match status" value="1"/>
</dbReference>
<dbReference type="SUPFAM" id="SSF160104">
    <property type="entry name" value="Acetoacetate decarboxylase-like"/>
    <property type="match status" value="1"/>
</dbReference>
<protein>
    <recommendedName>
        <fullName evidence="7">FAD-binding domain-containing protein</fullName>
    </recommendedName>
</protein>
<keyword evidence="9" id="KW-1185">Reference proteome</keyword>
<dbReference type="SUPFAM" id="SSF51905">
    <property type="entry name" value="FAD/NAD(P)-binding domain"/>
    <property type="match status" value="1"/>
</dbReference>
<dbReference type="InterPro" id="IPR023375">
    <property type="entry name" value="ADC_dom_sf"/>
</dbReference>
<comment type="similarity">
    <text evidence="1">Belongs to the paxM FAD-dependent monooxygenase family.</text>
</comment>
<evidence type="ECO:0000259" key="7">
    <source>
        <dbReference type="Pfam" id="PF01494"/>
    </source>
</evidence>
<gene>
    <name evidence="8" type="ORF">B0H67DRAFT_640038</name>
</gene>
<evidence type="ECO:0000313" key="8">
    <source>
        <dbReference type="EMBL" id="KAK0731677.1"/>
    </source>
</evidence>
<evidence type="ECO:0000256" key="6">
    <source>
        <dbReference type="SAM" id="MobiDB-lite"/>
    </source>
</evidence>
<keyword evidence="4" id="KW-0560">Oxidoreductase</keyword>
<proteinExistence type="inferred from homology"/>
<dbReference type="InterPro" id="IPR002938">
    <property type="entry name" value="FAD-bd"/>
</dbReference>
<dbReference type="Proteomes" id="UP001172102">
    <property type="component" value="Unassembled WGS sequence"/>
</dbReference>
<feature type="compositionally biased region" description="Pro residues" evidence="6">
    <location>
        <begin position="7"/>
        <end position="21"/>
    </location>
</feature>
<evidence type="ECO:0000256" key="4">
    <source>
        <dbReference type="ARBA" id="ARBA00023002"/>
    </source>
</evidence>
<comment type="caution">
    <text evidence="8">The sequence shown here is derived from an EMBL/GenBank/DDBJ whole genome shotgun (WGS) entry which is preliminary data.</text>
</comment>
<evidence type="ECO:0000256" key="2">
    <source>
        <dbReference type="ARBA" id="ARBA00022630"/>
    </source>
</evidence>
<dbReference type="AlphaFoldDB" id="A0AA40EB24"/>
<sequence>MASIPTITPPPPRGAPNPTPRAPLKIAIVGGGIGGMSAAVGLRGAGHDVTVYEQSTNFTEQGAAIHLAPNANGILRRWGITAESFGGNAMSRLVEHAADGRVRRDVDLSRANERWQHPWHLVHRGTLHVVLQAQFKQSGGVAKTKARVEGVESEAGRVLLERGEGIGDVVVGADGIYSTTRSFVKDAKLFSSGKAAFRFLIPRRLAEEDPVTAPLVEKRDALHMWYGEDRRIVMYPCNNNDVLNFVCIHPDTESFATERDEWGKQATLYQLLEVYKDFDPVVKALMTKVAHQLHRLQVWQLLDMKTLPTWTTGRLVLLGDAAHPFTPHQGQGAGQAIEDAAALTVVLPLGTTPDEVPERLALYQHIRYERAHVIQEYSRLAGRDWVNGEPTVDMMAYTNYNFGHDELDHATNIFKRWQWAKNPDAYRFSPQTPTPFGPFSLPEACSSIEKSNSTLSHARLEHPRTKTIATLKFKTSRTFLETLLPTSQFRFTAPDTVATASYVTTMTHHPNGAETNLRLYFHGVQYTKADGSVVAGSYLPAIFGPSTEGEVGVPSVPCEVAMECVKGGTCRVVVSWEGVKFGELGWEGVKFGELGWEGLEEGKLTGEEGDGVLMYQRGGDGEKCVVLPHAGQTGTFVSVFGGKKAAEVKFEARDWEQLPTLHHVVAVLADIPVLEALGVEVAVVGV</sequence>
<dbReference type="GO" id="GO:0071949">
    <property type="term" value="F:FAD binding"/>
    <property type="evidence" value="ECO:0007669"/>
    <property type="project" value="InterPro"/>
</dbReference>
<dbReference type="PRINTS" id="PR00420">
    <property type="entry name" value="RNGMNOXGNASE"/>
</dbReference>
<dbReference type="Gene3D" id="3.50.50.60">
    <property type="entry name" value="FAD/NAD(P)-binding domain"/>
    <property type="match status" value="1"/>
</dbReference>
<reference evidence="8" key="1">
    <citation type="submission" date="2023-06" db="EMBL/GenBank/DDBJ databases">
        <title>Genome-scale phylogeny and comparative genomics of the fungal order Sordariales.</title>
        <authorList>
            <consortium name="Lawrence Berkeley National Laboratory"/>
            <person name="Hensen N."/>
            <person name="Bonometti L."/>
            <person name="Westerberg I."/>
            <person name="Brannstrom I.O."/>
            <person name="Guillou S."/>
            <person name="Cros-Aarteil S."/>
            <person name="Calhoun S."/>
            <person name="Haridas S."/>
            <person name="Kuo A."/>
            <person name="Mondo S."/>
            <person name="Pangilinan J."/>
            <person name="Riley R."/>
            <person name="Labutti K."/>
            <person name="Andreopoulos B."/>
            <person name="Lipzen A."/>
            <person name="Chen C."/>
            <person name="Yanf M."/>
            <person name="Daum C."/>
            <person name="Ng V."/>
            <person name="Clum A."/>
            <person name="Steindorff A."/>
            <person name="Ohm R."/>
            <person name="Martin F."/>
            <person name="Silar P."/>
            <person name="Natvig D."/>
            <person name="Lalanne C."/>
            <person name="Gautier V."/>
            <person name="Ament-Velasquez S.L."/>
            <person name="Kruys A."/>
            <person name="Hutchinson M.I."/>
            <person name="Powell A.J."/>
            <person name="Barry K."/>
            <person name="Miller A.N."/>
            <person name="Grigoriev I.V."/>
            <person name="Debuchy R."/>
            <person name="Gladieux P."/>
            <person name="Thoren M.H."/>
            <person name="Johannesson H."/>
        </authorList>
    </citation>
    <scope>NUCLEOTIDE SEQUENCE</scope>
    <source>
        <strain evidence="8">SMH4607-1</strain>
    </source>
</reference>
<evidence type="ECO:0000256" key="3">
    <source>
        <dbReference type="ARBA" id="ARBA00022827"/>
    </source>
</evidence>
<dbReference type="GO" id="GO:0004497">
    <property type="term" value="F:monooxygenase activity"/>
    <property type="evidence" value="ECO:0007669"/>
    <property type="project" value="UniProtKB-KW"/>
</dbReference>